<dbReference type="RefSeq" id="WP_075130886.1">
    <property type="nucleotide sequence ID" value="NZ_MSIF01000001.1"/>
</dbReference>
<organism evidence="2 3">
    <name type="scientific">Actinophytocola xinjiangensis</name>
    <dbReference type="NCBI Taxonomy" id="485602"/>
    <lineage>
        <taxon>Bacteria</taxon>
        <taxon>Bacillati</taxon>
        <taxon>Actinomycetota</taxon>
        <taxon>Actinomycetes</taxon>
        <taxon>Pseudonocardiales</taxon>
        <taxon>Pseudonocardiaceae</taxon>
    </lineage>
</organism>
<feature type="region of interest" description="Disordered" evidence="1">
    <location>
        <begin position="1"/>
        <end position="29"/>
    </location>
</feature>
<proteinExistence type="predicted"/>
<evidence type="ECO:0000313" key="2">
    <source>
        <dbReference type="EMBL" id="OLF13938.1"/>
    </source>
</evidence>
<comment type="caution">
    <text evidence="2">The sequence shown here is derived from an EMBL/GenBank/DDBJ whole genome shotgun (WGS) entry which is preliminary data.</text>
</comment>
<dbReference type="EMBL" id="MSIF01000001">
    <property type="protein sequence ID" value="OLF13938.1"/>
    <property type="molecule type" value="Genomic_DNA"/>
</dbReference>
<reference evidence="2 3" key="1">
    <citation type="submission" date="2016-12" db="EMBL/GenBank/DDBJ databases">
        <title>The draft genome sequence of Actinophytocola xinjiangensis.</title>
        <authorList>
            <person name="Wang W."/>
            <person name="Yuan L."/>
        </authorList>
    </citation>
    <scope>NUCLEOTIDE SEQUENCE [LARGE SCALE GENOMIC DNA]</scope>
    <source>
        <strain evidence="2 3">CGMCC 4.4663</strain>
    </source>
</reference>
<dbReference type="AlphaFoldDB" id="A0A7Z0WRC0"/>
<feature type="compositionally biased region" description="Polar residues" evidence="1">
    <location>
        <begin position="1"/>
        <end position="12"/>
    </location>
</feature>
<evidence type="ECO:0000256" key="1">
    <source>
        <dbReference type="SAM" id="MobiDB-lite"/>
    </source>
</evidence>
<dbReference type="Proteomes" id="UP000185696">
    <property type="component" value="Unassembled WGS sequence"/>
</dbReference>
<evidence type="ECO:0000313" key="3">
    <source>
        <dbReference type="Proteomes" id="UP000185696"/>
    </source>
</evidence>
<protein>
    <submittedName>
        <fullName evidence="2">Uncharacterized protein</fullName>
    </submittedName>
</protein>
<dbReference type="OrthoDB" id="5196976at2"/>
<accession>A0A7Z0WRC0</accession>
<name>A0A7Z0WRC0_9PSEU</name>
<gene>
    <name evidence="2" type="ORF">BLA60_01780</name>
</gene>
<keyword evidence="3" id="KW-1185">Reference proteome</keyword>
<sequence>MSSSPEMRSQAEQAEETTPAGELDSAALEAALPTLTDKLAELASDLSPSEREVLSSIVTSSALHLEKLADINAEAEYIYSKPISAAATPEVREHLLALPETLGFTEQS</sequence>